<dbReference type="PROSITE" id="PS50294">
    <property type="entry name" value="WD_REPEATS_REGION"/>
    <property type="match status" value="12"/>
</dbReference>
<organism evidence="6 7">
    <name type="scientific">Aspergillus oryzae var. brunneus</name>
    <dbReference type="NCBI Taxonomy" id="332754"/>
    <lineage>
        <taxon>Eukaryota</taxon>
        <taxon>Fungi</taxon>
        <taxon>Dikarya</taxon>
        <taxon>Ascomycota</taxon>
        <taxon>Pezizomycotina</taxon>
        <taxon>Eurotiomycetes</taxon>
        <taxon>Eurotiomycetidae</taxon>
        <taxon>Eurotiales</taxon>
        <taxon>Aspergillaceae</taxon>
        <taxon>Aspergillus</taxon>
        <taxon>Aspergillus subgen. Circumdati</taxon>
    </lineage>
</organism>
<proteinExistence type="predicted"/>
<dbReference type="InterPro" id="IPR018391">
    <property type="entry name" value="PQQ_b-propeller_rpt"/>
</dbReference>
<dbReference type="SUPFAM" id="SSF50978">
    <property type="entry name" value="WD40 repeat-like"/>
    <property type="match status" value="2"/>
</dbReference>
<dbReference type="SUPFAM" id="SSF52540">
    <property type="entry name" value="P-loop containing nucleoside triphosphate hydrolases"/>
    <property type="match status" value="1"/>
</dbReference>
<name>A0ABQ6LBE6_ASPOZ</name>
<evidence type="ECO:0000256" key="2">
    <source>
        <dbReference type="ARBA" id="ARBA00022737"/>
    </source>
</evidence>
<feature type="repeat" description="WD" evidence="3">
    <location>
        <begin position="911"/>
        <end position="952"/>
    </location>
</feature>
<dbReference type="Gene3D" id="3.40.50.300">
    <property type="entry name" value="P-loop containing nucleotide triphosphate hydrolases"/>
    <property type="match status" value="1"/>
</dbReference>
<dbReference type="SMART" id="SM00320">
    <property type="entry name" value="WD40"/>
    <property type="match status" value="12"/>
</dbReference>
<feature type="repeat" description="WD" evidence="3">
    <location>
        <begin position="1121"/>
        <end position="1162"/>
    </location>
</feature>
<dbReference type="InterPro" id="IPR020472">
    <property type="entry name" value="WD40_PAC1"/>
</dbReference>
<dbReference type="InterPro" id="IPR007111">
    <property type="entry name" value="NACHT_NTPase"/>
</dbReference>
<keyword evidence="2" id="KW-0677">Repeat</keyword>
<dbReference type="Pfam" id="PF25173">
    <property type="entry name" value="Beta-prop_WDR3_1st"/>
    <property type="match status" value="1"/>
</dbReference>
<dbReference type="PANTHER" id="PTHR19879">
    <property type="entry name" value="TRANSCRIPTION INITIATION FACTOR TFIID"/>
    <property type="match status" value="1"/>
</dbReference>
<dbReference type="CDD" id="cd00200">
    <property type="entry name" value="WD40"/>
    <property type="match status" value="2"/>
</dbReference>
<feature type="domain" description="NACHT" evidence="5">
    <location>
        <begin position="191"/>
        <end position="340"/>
    </location>
</feature>
<gene>
    <name evidence="6" type="ORF">Aory05_001360500</name>
</gene>
<keyword evidence="1 3" id="KW-0853">WD repeat</keyword>
<dbReference type="InterPro" id="IPR001680">
    <property type="entry name" value="WD40_rpt"/>
</dbReference>
<comment type="caution">
    <text evidence="6">The sequence shown here is derived from an EMBL/GenBank/DDBJ whole genome shotgun (WGS) entry which is preliminary data.</text>
</comment>
<feature type="repeat" description="WD" evidence="3">
    <location>
        <begin position="995"/>
        <end position="1036"/>
    </location>
</feature>
<sequence length="1192" mass="132415">MDGLSLAASVIAVIQLTGSLVKLCGGYIQEVRNAREEILILQRAVTGLQDTFQDLQNNLQENKAKDLPTSSRLPSDITACLSDLQALEARLNPGKGKSLMSKMGLRALKWPLKRAEVEGLLIERPYSSLMISMVNNTERINQHVDLGKLEGAIDAGFESFSDRDEVECLLGTRTELLREIIEWALSPSSKSIFWLRGMAGTGKSTVSRTVARSAKNRNHLGASFFFKRGEADRGNAKKFFPTLTRQLILWKPELRPGVQKALDNDPDIASKSLREQFERLLLEPLLGLDQRDQPPQNTVIVIDAMDECEHDQDVRNIIRLLPRLQEVKSLCLRVFLTSRPELPISLGFSEIGNQVYQDLALHEIAKEVTEHDIQLFLRHRFTKIQLDRRVPQDWPGDGIIQELVKVSVPLFISAATVCRYIENPKWEPKSRLAELLKDQAKYVSKMDKTYLPILTRLLDDQESDEREQRQLLQEFQDTVGVIILLAVPLSINTLSSFLGIEVDQISNRLDSFRSVLSIPSDEKQPVRILHLSFPEFLVQTTTKFRVDAPAKHKDIANSCLRTMRRLLRRDICTLADPGARRAEIDPLDIYKCLPSELQYSCRYWTYHLKNSHALSTNIEDVRLFLQKHFLHWMEAMSLLGLISEIIDMLDSLRTLVSIYYAGLVFAPRTAIIREQFQSELPDWICRFPQVHENWSAELQTLEGHIDPVNSVAFSPDGRLLASGSSDRTVRLWDPATGALQQTLKGHIGCVETVAFSPDGRLLASSSGDDTVRLWDPATGTLQQTLEGHTGWVKTVAFSPDSQLLVSGSRDNTVRLWDPATGTLQQTLKGHTDPVNSMVFSPDGRLLVSGSRDNTVRLWDPVTGTLQQTLKGHTGWVETVAFSPDGRLLASGSHDDTVRLWDPATGTLQQTLEGHTGWVKTVAFSPDGRLLASGSHDDTVRLWDPATGTLQQTLEGHTDPVEFVTFSPDGRLLASSSGDDTVRLWDPATGALQQTLEGHTDLVNSMVFSPDGRLLASGSHDDTVRLWDPATGTLQQTLEGHTDPVEFVTFSPDGRLLASSSGDDTVRLWDPATGALQQTLEGHTDLVNSMVFSPDGRLLASGSHDDTVRLWDPATGTLQQTLEGHTDPVEFVTFSPDGRLLASSSGDDTVRLWDPATGALQQTLEGHTDLVNSMVFSPDGRLLASGSHDDTLG</sequence>
<reference evidence="6" key="1">
    <citation type="submission" date="2023-04" db="EMBL/GenBank/DDBJ databases">
        <title>Aspergillus oryzae var. brunneus NBRC 4377.</title>
        <authorList>
            <person name="Ichikawa N."/>
            <person name="Sato H."/>
            <person name="Tonouchi N."/>
        </authorList>
    </citation>
    <scope>NUCLEOTIDE SEQUENCE</scope>
    <source>
        <strain evidence="6">NBRC 4377</strain>
    </source>
</reference>
<dbReference type="PANTHER" id="PTHR19879:SF9">
    <property type="entry name" value="TRANSCRIPTION INITIATION FACTOR TFIID SUBUNIT 5"/>
    <property type="match status" value="1"/>
</dbReference>
<feature type="repeat" description="WD" evidence="3">
    <location>
        <begin position="701"/>
        <end position="742"/>
    </location>
</feature>
<feature type="repeat" description="WD" evidence="3">
    <location>
        <begin position="1163"/>
        <end position="1192"/>
    </location>
</feature>
<evidence type="ECO:0000259" key="5">
    <source>
        <dbReference type="PROSITE" id="PS50837"/>
    </source>
</evidence>
<dbReference type="SMART" id="SM00564">
    <property type="entry name" value="PQQ"/>
    <property type="match status" value="11"/>
</dbReference>
<feature type="repeat" description="WD" evidence="3">
    <location>
        <begin position="785"/>
        <end position="826"/>
    </location>
</feature>
<dbReference type="PROSITE" id="PS50082">
    <property type="entry name" value="WD_REPEATS_2"/>
    <property type="match status" value="12"/>
</dbReference>
<dbReference type="Proteomes" id="UP001165189">
    <property type="component" value="Unassembled WGS sequence"/>
</dbReference>
<dbReference type="Pfam" id="PF00400">
    <property type="entry name" value="WD40"/>
    <property type="match status" value="7"/>
</dbReference>
<dbReference type="PROSITE" id="PS50837">
    <property type="entry name" value="NACHT"/>
    <property type="match status" value="1"/>
</dbReference>
<feature type="coiled-coil region" evidence="4">
    <location>
        <begin position="31"/>
        <end position="65"/>
    </location>
</feature>
<evidence type="ECO:0000256" key="1">
    <source>
        <dbReference type="ARBA" id="ARBA00022574"/>
    </source>
</evidence>
<evidence type="ECO:0000256" key="3">
    <source>
        <dbReference type="PROSITE-ProRule" id="PRU00221"/>
    </source>
</evidence>
<feature type="repeat" description="WD" evidence="3">
    <location>
        <begin position="827"/>
        <end position="868"/>
    </location>
</feature>
<dbReference type="PRINTS" id="PR00320">
    <property type="entry name" value="GPROTEINBRPT"/>
</dbReference>
<dbReference type="InterPro" id="IPR056884">
    <property type="entry name" value="NPHP3-like_N"/>
</dbReference>
<dbReference type="EMBL" id="BSYB01000136">
    <property type="protein sequence ID" value="GMG55453.1"/>
    <property type="molecule type" value="Genomic_DNA"/>
</dbReference>
<keyword evidence="7" id="KW-1185">Reference proteome</keyword>
<dbReference type="Gene3D" id="2.130.10.10">
    <property type="entry name" value="YVTN repeat-like/Quinoprotein amine dehydrogenase"/>
    <property type="match status" value="4"/>
</dbReference>
<evidence type="ECO:0000313" key="6">
    <source>
        <dbReference type="EMBL" id="GMG55453.1"/>
    </source>
</evidence>
<feature type="repeat" description="WD" evidence="3">
    <location>
        <begin position="743"/>
        <end position="784"/>
    </location>
</feature>
<keyword evidence="4" id="KW-0175">Coiled coil</keyword>
<dbReference type="InterPro" id="IPR015943">
    <property type="entry name" value="WD40/YVTN_repeat-like_dom_sf"/>
</dbReference>
<feature type="repeat" description="WD" evidence="3">
    <location>
        <begin position="869"/>
        <end position="910"/>
    </location>
</feature>
<evidence type="ECO:0000256" key="4">
    <source>
        <dbReference type="SAM" id="Coils"/>
    </source>
</evidence>
<dbReference type="Pfam" id="PF24883">
    <property type="entry name" value="NPHP3_N"/>
    <property type="match status" value="1"/>
</dbReference>
<evidence type="ECO:0000313" key="7">
    <source>
        <dbReference type="Proteomes" id="UP001165189"/>
    </source>
</evidence>
<protein>
    <submittedName>
        <fullName evidence="6">Unnamed protein product</fullName>
    </submittedName>
</protein>
<feature type="repeat" description="WD" evidence="3">
    <location>
        <begin position="953"/>
        <end position="994"/>
    </location>
</feature>
<dbReference type="InterPro" id="IPR036322">
    <property type="entry name" value="WD40_repeat_dom_sf"/>
</dbReference>
<accession>A0ABQ6LBE6</accession>
<feature type="repeat" description="WD" evidence="3">
    <location>
        <begin position="1037"/>
        <end position="1078"/>
    </location>
</feature>
<feature type="repeat" description="WD" evidence="3">
    <location>
        <begin position="1079"/>
        <end position="1120"/>
    </location>
</feature>
<dbReference type="InterPro" id="IPR027417">
    <property type="entry name" value="P-loop_NTPase"/>
</dbReference>